<name>A0A9Q3FK06_9BASI</name>
<evidence type="ECO:0000313" key="2">
    <source>
        <dbReference type="EMBL" id="MBW0539263.1"/>
    </source>
</evidence>
<dbReference type="EMBL" id="AVOT02043855">
    <property type="protein sequence ID" value="MBW0539263.1"/>
    <property type="molecule type" value="Genomic_DNA"/>
</dbReference>
<dbReference type="Proteomes" id="UP000765509">
    <property type="component" value="Unassembled WGS sequence"/>
</dbReference>
<reference evidence="2" key="1">
    <citation type="submission" date="2021-03" db="EMBL/GenBank/DDBJ databases">
        <title>Draft genome sequence of rust myrtle Austropuccinia psidii MF-1, a brazilian biotype.</title>
        <authorList>
            <person name="Quecine M.C."/>
            <person name="Pachon D.M.R."/>
            <person name="Bonatelli M.L."/>
            <person name="Correr F.H."/>
            <person name="Franceschini L.M."/>
            <person name="Leite T.F."/>
            <person name="Margarido G.R.A."/>
            <person name="Almeida C.A."/>
            <person name="Ferrarezi J.A."/>
            <person name="Labate C.A."/>
        </authorList>
    </citation>
    <scope>NUCLEOTIDE SEQUENCE</scope>
    <source>
        <strain evidence="2">MF-1</strain>
    </source>
</reference>
<dbReference type="OrthoDB" id="3768101at2759"/>
<dbReference type="Pfam" id="PF07727">
    <property type="entry name" value="RVT_2"/>
    <property type="match status" value="1"/>
</dbReference>
<protein>
    <recommendedName>
        <fullName evidence="1">Reverse transcriptase Ty1/copia-type domain-containing protein</fullName>
    </recommendedName>
</protein>
<proteinExistence type="predicted"/>
<sequence length="307" mass="33881">MSGGWLLWDQHTNKMVQSASVIFPQFQASGQEDTPAKDSLTHIMNAMVLGKVPTEQYFEEENWAIASLPLVKDVKIPNHLGQALSGPHCNNWRAACLMELAQMAKRDVWDVVVKEPGMKTIGHQWVFDLKTNTNGGIAKFKARLVARGEKQCPGADCAKTYTPMASLMFLRLMLATAVLNGWQVASFDVSSAYLYSPVDKCILVEPPTYFLPELCSKVLSLKKALYGMRQAGSKTAVIAIWIHVDDGVITSTLVDAILDFKAGLVSQLDIKWSDKLDRIVGLECAFGNGEVAITQEQLKDSILEAYL</sequence>
<evidence type="ECO:0000259" key="1">
    <source>
        <dbReference type="Pfam" id="PF07727"/>
    </source>
</evidence>
<comment type="caution">
    <text evidence="2">The sequence shown here is derived from an EMBL/GenBank/DDBJ whole genome shotgun (WGS) entry which is preliminary data.</text>
</comment>
<dbReference type="AlphaFoldDB" id="A0A9Q3FK06"/>
<keyword evidence="3" id="KW-1185">Reference proteome</keyword>
<organism evidence="2 3">
    <name type="scientific">Austropuccinia psidii MF-1</name>
    <dbReference type="NCBI Taxonomy" id="1389203"/>
    <lineage>
        <taxon>Eukaryota</taxon>
        <taxon>Fungi</taxon>
        <taxon>Dikarya</taxon>
        <taxon>Basidiomycota</taxon>
        <taxon>Pucciniomycotina</taxon>
        <taxon>Pucciniomycetes</taxon>
        <taxon>Pucciniales</taxon>
        <taxon>Sphaerophragmiaceae</taxon>
        <taxon>Austropuccinia</taxon>
    </lineage>
</organism>
<evidence type="ECO:0000313" key="3">
    <source>
        <dbReference type="Proteomes" id="UP000765509"/>
    </source>
</evidence>
<gene>
    <name evidence="2" type="ORF">O181_078978</name>
</gene>
<dbReference type="InterPro" id="IPR013103">
    <property type="entry name" value="RVT_2"/>
</dbReference>
<accession>A0A9Q3FK06</accession>
<feature type="domain" description="Reverse transcriptase Ty1/copia-type" evidence="1">
    <location>
        <begin position="107"/>
        <end position="233"/>
    </location>
</feature>